<dbReference type="AlphaFoldDB" id="A0A7J8V8Q3"/>
<sequence length="182" mass="20679">MKMSEAGLVGFSIVRISGTIVLMVFESEEKMKEVVLEQGKILDEWFLKKQVWTDSIKMENRRVWLSRYGVPFHVWNILTFQMAEFIFINEETQEPISFMRGNIQLITDCFNGIDEVIDLQSCSDKVANVGMEKCASDVNTKLNVDMGICETTYDCENSDGLVGEKILNEGNGNQGDNEWDGP</sequence>
<comment type="caution">
    <text evidence="1">The sequence shown here is derived from an EMBL/GenBank/DDBJ whole genome shotgun (WGS) entry which is preliminary data.</text>
</comment>
<proteinExistence type="predicted"/>
<dbReference type="EMBL" id="JABFAB010000009">
    <property type="protein sequence ID" value="MBA0659161.1"/>
    <property type="molecule type" value="Genomic_DNA"/>
</dbReference>
<keyword evidence="2" id="KW-1185">Reference proteome</keyword>
<name>A0A7J8V8Q3_9ROSI</name>
<gene>
    <name evidence="1" type="ORF">Goklo_011319</name>
</gene>
<evidence type="ECO:0008006" key="3">
    <source>
        <dbReference type="Google" id="ProtNLM"/>
    </source>
</evidence>
<evidence type="ECO:0000313" key="2">
    <source>
        <dbReference type="Proteomes" id="UP000593573"/>
    </source>
</evidence>
<dbReference type="Proteomes" id="UP000593573">
    <property type="component" value="Unassembled WGS sequence"/>
</dbReference>
<evidence type="ECO:0000313" key="1">
    <source>
        <dbReference type="EMBL" id="MBA0659161.1"/>
    </source>
</evidence>
<organism evidence="1 2">
    <name type="scientific">Gossypium klotzschianum</name>
    <dbReference type="NCBI Taxonomy" id="34286"/>
    <lineage>
        <taxon>Eukaryota</taxon>
        <taxon>Viridiplantae</taxon>
        <taxon>Streptophyta</taxon>
        <taxon>Embryophyta</taxon>
        <taxon>Tracheophyta</taxon>
        <taxon>Spermatophyta</taxon>
        <taxon>Magnoliopsida</taxon>
        <taxon>eudicotyledons</taxon>
        <taxon>Gunneridae</taxon>
        <taxon>Pentapetalae</taxon>
        <taxon>rosids</taxon>
        <taxon>malvids</taxon>
        <taxon>Malvales</taxon>
        <taxon>Malvaceae</taxon>
        <taxon>Malvoideae</taxon>
        <taxon>Gossypium</taxon>
    </lineage>
</organism>
<accession>A0A7J8V8Q3</accession>
<dbReference type="OrthoDB" id="997162at2759"/>
<protein>
    <recommendedName>
        <fullName evidence="3">DUF4283 domain-containing protein</fullName>
    </recommendedName>
</protein>
<reference evidence="1 2" key="1">
    <citation type="journal article" date="2019" name="Genome Biol. Evol.">
        <title>Insights into the evolution of the New World diploid cottons (Gossypium, subgenus Houzingenia) based on genome sequencing.</title>
        <authorList>
            <person name="Grover C.E."/>
            <person name="Arick M.A. 2nd"/>
            <person name="Thrash A."/>
            <person name="Conover J.L."/>
            <person name="Sanders W.S."/>
            <person name="Peterson D.G."/>
            <person name="Frelichowski J.E."/>
            <person name="Scheffler J.A."/>
            <person name="Scheffler B.E."/>
            <person name="Wendel J.F."/>
        </authorList>
    </citation>
    <scope>NUCLEOTIDE SEQUENCE [LARGE SCALE GENOMIC DNA]</scope>
    <source>
        <strain evidence="1">57</strain>
        <tissue evidence="1">Leaf</tissue>
    </source>
</reference>